<gene>
    <name evidence="1" type="ORF">EER00_04935</name>
</gene>
<dbReference type="Proteomes" id="UP000464283">
    <property type="component" value="Chromosome"/>
</dbReference>
<dbReference type="AlphaFoldDB" id="A0A6P1LIG4"/>
<accession>A0A6P1LIG4</accession>
<dbReference type="KEGG" id="miw:EER00_04935"/>
<name>A0A6P1LIG4_MALIO</name>
<proteinExistence type="predicted"/>
<evidence type="ECO:0000313" key="2">
    <source>
        <dbReference type="Proteomes" id="UP000464283"/>
    </source>
</evidence>
<protein>
    <submittedName>
        <fullName evidence="1">Uncharacterized protein</fullName>
    </submittedName>
</protein>
<dbReference type="GeneID" id="96866521"/>
<sequence>MKKIGKSLKKTLVCCTALSSFMVISPLIVETNFSNNSTTLNYSDTNKNSLNINQYQNSEVKTLKAIEDQATQPYADRFKIKTIADATTENEKTQIDAIYSGRQSDVNVGYGSDQQLSSVSSLPTNGLLNLFTFTDKVIGITGDISKRPKIEVLSKADKTKNENVTTNLSSFNKIGETDISENLLNSLGILFVKITTYDKSAQSTVYTDYVMLSGFGSSLSSSSSSGVLTPNGEEFKKKVPDLSNNDLANYPTFVSDFENKDTVNTVKANTDPQMKIVSNRQDDARNGSVKYDVNFNWEINEQIYNSAKVTNTGTGTNNSGQKSYLNREMEKSFSISGFQPSSNITTRETVIIVASIIAAGVVVSICVYIVSLFTRKIRNSRKM</sequence>
<evidence type="ECO:0000313" key="1">
    <source>
        <dbReference type="EMBL" id="QHG90201.1"/>
    </source>
</evidence>
<dbReference type="RefSeq" id="WP_004025285.1">
    <property type="nucleotide sequence ID" value="NZ_AGFP01000048.1"/>
</dbReference>
<organism evidence="1 2">
    <name type="scientific">Malacoplasma iowae 695</name>
    <dbReference type="NCBI Taxonomy" id="1048830"/>
    <lineage>
        <taxon>Bacteria</taxon>
        <taxon>Bacillati</taxon>
        <taxon>Mycoplasmatota</taxon>
        <taxon>Mycoplasmoidales</taxon>
        <taxon>Mycoplasmoidaceae</taxon>
        <taxon>Malacoplasma</taxon>
    </lineage>
</organism>
<reference evidence="2" key="1">
    <citation type="submission" date="2018-11" db="EMBL/GenBank/DDBJ databases">
        <title>The first complete genome sequence of Mycoplasma iowae strain 695.</title>
        <authorList>
            <person name="Ghanem M."/>
            <person name="El-Gazzar M."/>
        </authorList>
    </citation>
    <scope>NUCLEOTIDE SEQUENCE [LARGE SCALE GENOMIC DNA]</scope>
    <source>
        <strain evidence="2">695</strain>
    </source>
</reference>
<dbReference type="EMBL" id="CP033512">
    <property type="protein sequence ID" value="QHG90201.1"/>
    <property type="molecule type" value="Genomic_DNA"/>
</dbReference>